<dbReference type="GO" id="GO:0034472">
    <property type="term" value="P:snRNA 3'-end processing"/>
    <property type="evidence" value="ECO:0007669"/>
    <property type="project" value="TreeGrafter"/>
</dbReference>
<keyword evidence="2" id="KW-0539">Nucleus</keyword>
<gene>
    <name evidence="5" type="ORF">DGYR_LOCUS12981</name>
</gene>
<accession>A0A7I8WBU5</accession>
<proteinExistence type="predicted"/>
<dbReference type="Proteomes" id="UP000549394">
    <property type="component" value="Unassembled WGS sequence"/>
</dbReference>
<sequence>MPIIIVINDFPEVEDESEYEQLCAGVRLGIEQILTFATKKSNKLEYIAVITGKDSNAHVLSHLTRDYGSIRENLDRLTLPEKIDWREIISCINELIFEEWMMDGKTFVFCLVGERPTKLSKSRKRPATPEADFYFKFEFESHIQIMIMAEDGNMTKRYYEKVLAGNNQKGSIECVNWQNNDTISKKFTSSISLLSPPHIVTLLCGKISCQVQLYPPVKPFFGIVKHEQVNKRIGSKLKIYGFISLNDLASPPFFSKHFLIPTGSRTEDAPKKEDDRGNVPNVTVLLHGSLKVRQMAAVVQLAPNWFGLICSCSDSKKKSNLILYVLEAGSEPVTWLGDFTSMMISNELSDNNPFLSEKKSPFPIKTDERPSYNQPTISWIKSSGVQADIQKVVRFAKKLPEKENLFYKEVNRVKKAALSYGFTSLILGLSDILEREMTSNDSLSSSAKDHLSRTVAALRSPAACNVDFIISSK</sequence>
<evidence type="ECO:0000313" key="6">
    <source>
        <dbReference type="Proteomes" id="UP000549394"/>
    </source>
</evidence>
<dbReference type="OrthoDB" id="2374335at2759"/>
<dbReference type="AlphaFoldDB" id="A0A7I8WBU5"/>
<dbReference type="PANTHER" id="PTHR13532:SF3">
    <property type="entry name" value="INTEGRATOR COMPLEX SUBUNIT 14"/>
    <property type="match status" value="1"/>
</dbReference>
<organism evidence="5 6">
    <name type="scientific">Dimorphilus gyrociliatus</name>
    <dbReference type="NCBI Taxonomy" id="2664684"/>
    <lineage>
        <taxon>Eukaryota</taxon>
        <taxon>Metazoa</taxon>
        <taxon>Spiralia</taxon>
        <taxon>Lophotrochozoa</taxon>
        <taxon>Annelida</taxon>
        <taxon>Polychaeta</taxon>
        <taxon>Polychaeta incertae sedis</taxon>
        <taxon>Dinophilidae</taxon>
        <taxon>Dimorphilus</taxon>
    </lineage>
</organism>
<dbReference type="GO" id="GO:0032039">
    <property type="term" value="C:integrator complex"/>
    <property type="evidence" value="ECO:0007669"/>
    <property type="project" value="InterPro"/>
</dbReference>
<dbReference type="InterPro" id="IPR046471">
    <property type="entry name" value="IntS14_C"/>
</dbReference>
<name>A0A7I8WBU5_9ANNE</name>
<comment type="subcellular location">
    <subcellularLocation>
        <location evidence="1">Nucleus</location>
    </subcellularLocation>
</comment>
<evidence type="ECO:0000256" key="2">
    <source>
        <dbReference type="ARBA" id="ARBA00023242"/>
    </source>
</evidence>
<comment type="caution">
    <text evidence="5">The sequence shown here is derived from an EMBL/GenBank/DDBJ whole genome shotgun (WGS) entry which is preliminary data.</text>
</comment>
<dbReference type="Pfam" id="PF19435">
    <property type="entry name" value="IntS14_b-barrel"/>
    <property type="match status" value="1"/>
</dbReference>
<evidence type="ECO:0000313" key="5">
    <source>
        <dbReference type="EMBL" id="CAD5125635.1"/>
    </source>
</evidence>
<evidence type="ECO:0000256" key="1">
    <source>
        <dbReference type="ARBA" id="ARBA00004123"/>
    </source>
</evidence>
<evidence type="ECO:0000259" key="4">
    <source>
        <dbReference type="Pfam" id="PF20504"/>
    </source>
</evidence>
<dbReference type="Pfam" id="PF20504">
    <property type="entry name" value="IntS14_C"/>
    <property type="match status" value="1"/>
</dbReference>
<dbReference type="EMBL" id="CAJFCJ010000028">
    <property type="protein sequence ID" value="CAD5125635.1"/>
    <property type="molecule type" value="Genomic_DNA"/>
</dbReference>
<reference evidence="5 6" key="1">
    <citation type="submission" date="2020-08" db="EMBL/GenBank/DDBJ databases">
        <authorList>
            <person name="Hejnol A."/>
        </authorList>
    </citation>
    <scope>NUCLEOTIDE SEQUENCE [LARGE SCALE GENOMIC DNA]</scope>
</reference>
<feature type="domain" description="Integrator complex subunit 14 beta-barrel" evidence="3">
    <location>
        <begin position="199"/>
        <end position="329"/>
    </location>
</feature>
<dbReference type="InterPro" id="IPR045814">
    <property type="entry name" value="IntS14_b-barrel"/>
</dbReference>
<dbReference type="PANTHER" id="PTHR13532">
    <property type="match status" value="1"/>
</dbReference>
<evidence type="ECO:0000259" key="3">
    <source>
        <dbReference type="Pfam" id="PF19435"/>
    </source>
</evidence>
<feature type="domain" description="Integrator complex subunit 14 C-terminal" evidence="4">
    <location>
        <begin position="378"/>
        <end position="468"/>
    </location>
</feature>
<keyword evidence="6" id="KW-1185">Reference proteome</keyword>
<protein>
    <submittedName>
        <fullName evidence="5">DgyrCDS13835</fullName>
    </submittedName>
</protein>
<dbReference type="InterPro" id="IPR039841">
    <property type="entry name" value="INTS14"/>
</dbReference>